<dbReference type="Pfam" id="PF22600">
    <property type="entry name" value="MTPAP-like_central"/>
    <property type="match status" value="1"/>
</dbReference>
<keyword evidence="3" id="KW-1185">Reference proteome</keyword>
<dbReference type="GeneID" id="113702383"/>
<evidence type="ECO:0000256" key="1">
    <source>
        <dbReference type="SAM" id="MobiDB-lite"/>
    </source>
</evidence>
<dbReference type="SUPFAM" id="SSF81301">
    <property type="entry name" value="Nucleotidyltransferase"/>
    <property type="match status" value="1"/>
</dbReference>
<reference evidence="3" key="1">
    <citation type="journal article" date="2025" name="Foods">
        <title>Unveiling the Microbial Signatures of Arabica Coffee Cherries: Insights into Ripeness Specific Diversity, Functional Traits, and Implications for Quality and Safety.</title>
        <authorList>
            <consortium name="RefSeq"/>
            <person name="Tenea G.N."/>
            <person name="Cifuentes V."/>
            <person name="Reyes P."/>
            <person name="Cevallos-Vallejos M."/>
        </authorList>
    </citation>
    <scope>NUCLEOTIDE SEQUENCE [LARGE SCALE GENOMIC DNA]</scope>
</reference>
<dbReference type="CDD" id="cd05402">
    <property type="entry name" value="NT_PAP_TUTase"/>
    <property type="match status" value="1"/>
</dbReference>
<dbReference type="InterPro" id="IPR054708">
    <property type="entry name" value="MTPAP-like_central"/>
</dbReference>
<dbReference type="RefSeq" id="XP_027079369.1">
    <property type="nucleotide sequence ID" value="XM_027223568.2"/>
</dbReference>
<dbReference type="InterPro" id="IPR043519">
    <property type="entry name" value="NT_sf"/>
</dbReference>
<gene>
    <name evidence="4" type="primary">LOC113702383</name>
</gene>
<dbReference type="PANTHER" id="PTHR12271:SF134">
    <property type="entry name" value="NUCLEOTIDYLTRANSFERASE FAMILY PROTEIN"/>
    <property type="match status" value="1"/>
</dbReference>
<dbReference type="Gene3D" id="3.30.460.10">
    <property type="entry name" value="Beta Polymerase, domain 2"/>
    <property type="match status" value="1"/>
</dbReference>
<dbReference type="GO" id="GO:0016779">
    <property type="term" value="F:nucleotidyltransferase activity"/>
    <property type="evidence" value="ECO:0007669"/>
    <property type="project" value="TreeGrafter"/>
</dbReference>
<dbReference type="Gene3D" id="1.10.1410.10">
    <property type="match status" value="1"/>
</dbReference>
<dbReference type="GO" id="GO:0031123">
    <property type="term" value="P:RNA 3'-end processing"/>
    <property type="evidence" value="ECO:0007669"/>
    <property type="project" value="TreeGrafter"/>
</dbReference>
<evidence type="ECO:0000313" key="4">
    <source>
        <dbReference type="RefSeq" id="XP_027079369.1"/>
    </source>
</evidence>
<name>A0A6P6TLJ8_COFAR</name>
<dbReference type="PANTHER" id="PTHR12271">
    <property type="entry name" value="POLY A POLYMERASE CID PAP -RELATED"/>
    <property type="match status" value="1"/>
</dbReference>
<dbReference type="SUPFAM" id="SSF81631">
    <property type="entry name" value="PAP/OAS1 substrate-binding domain"/>
    <property type="match status" value="1"/>
</dbReference>
<protein>
    <submittedName>
        <fullName evidence="4">Protein HESO1-like isoform X1</fullName>
    </submittedName>
</protein>
<feature type="domain" description="Poly(A) RNA polymerase mitochondrial-like central palm" evidence="2">
    <location>
        <begin position="40"/>
        <end position="182"/>
    </location>
</feature>
<sequence>MALRLKGMVAVLSKKVQKFERRGMQNCKLNPERVPALDAILNDVFDVSRPKPHDYDVRKDLVRIFNEIAREIFGKSTDIPIVEEFGSFVMDLFNAKSDLDLSFNFTQSGVQITREKKIQTLRKLAKKFYALQSGGHVYGVHPITTAKVPILKVVDRGTGVECDISIENRDGILKSQLIRIFCSIDERFRKLSFLMKTWAKAQKINSSKDGTLNSLSIIQLVAFHLQTRNPPILPPFSALFKDGTDPASVAKLLSNFVNYGKSNKESVAELLVSLLMKLSSVEKLWPKGLCASVYEGSWTSKTWASKVGAISVEDFTDRSQNVSRAVAAPEVKVIYECIHQSIRHLFAFMDGQIDGFKLGELLFGQVAKQLLVSAGVANSKMKVVTPSVGAVNTNRVLPPSNTQSAQAKGAQNNIRCQKREHESPADSTLTKKMRYSDGWSGTLPGSWGGTSSANWVAGQQLPHFEMEQAQKHLEHWRILPNTGWGGTQQPNAGGWNGTWQTQAPSYHAGPYSSSSSNQLFPASLRLHSVQTNPSTFGTSWPSFRTNLPPQGTQQSH</sequence>
<evidence type="ECO:0000259" key="2">
    <source>
        <dbReference type="Pfam" id="PF22600"/>
    </source>
</evidence>
<dbReference type="OrthoDB" id="2274644at2759"/>
<dbReference type="Proteomes" id="UP001652660">
    <property type="component" value="Chromosome 7e"/>
</dbReference>
<organism evidence="3 4">
    <name type="scientific">Coffea arabica</name>
    <name type="common">Arabian coffee</name>
    <dbReference type="NCBI Taxonomy" id="13443"/>
    <lineage>
        <taxon>Eukaryota</taxon>
        <taxon>Viridiplantae</taxon>
        <taxon>Streptophyta</taxon>
        <taxon>Embryophyta</taxon>
        <taxon>Tracheophyta</taxon>
        <taxon>Spermatophyta</taxon>
        <taxon>Magnoliopsida</taxon>
        <taxon>eudicotyledons</taxon>
        <taxon>Gunneridae</taxon>
        <taxon>Pentapetalae</taxon>
        <taxon>asterids</taxon>
        <taxon>lamiids</taxon>
        <taxon>Gentianales</taxon>
        <taxon>Rubiaceae</taxon>
        <taxon>Ixoroideae</taxon>
        <taxon>Gardenieae complex</taxon>
        <taxon>Bertiereae - Coffeeae clade</taxon>
        <taxon>Coffeeae</taxon>
        <taxon>Coffea</taxon>
    </lineage>
</organism>
<evidence type="ECO:0000313" key="3">
    <source>
        <dbReference type="Proteomes" id="UP001652660"/>
    </source>
</evidence>
<accession>A0A6P6TLJ8</accession>
<reference evidence="4" key="2">
    <citation type="submission" date="2025-08" db="UniProtKB">
        <authorList>
            <consortium name="RefSeq"/>
        </authorList>
    </citation>
    <scope>IDENTIFICATION</scope>
    <source>
        <tissue evidence="4">Leaves</tissue>
    </source>
</reference>
<feature type="region of interest" description="Disordered" evidence="1">
    <location>
        <begin position="535"/>
        <end position="556"/>
    </location>
</feature>
<dbReference type="AlphaFoldDB" id="A0A6P6TLJ8"/>
<proteinExistence type="predicted"/>